<dbReference type="SUPFAM" id="SSF51069">
    <property type="entry name" value="Carbonic anhydrase"/>
    <property type="match status" value="1"/>
</dbReference>
<reference evidence="6 7" key="1">
    <citation type="journal article" date="2022" name="Front. Cell. Infect. Microbiol.">
        <title>The Genomes of Two Strains of Taenia crassiceps the Animal Model for the Study of Human Cysticercosis.</title>
        <authorList>
            <person name="Bobes R.J."/>
            <person name="Estrada K."/>
            <person name="Rios-Valencia D.G."/>
            <person name="Calderon-Gallegos A."/>
            <person name="de la Torre P."/>
            <person name="Carrero J.C."/>
            <person name="Sanchez-Flores A."/>
            <person name="Laclette J.P."/>
        </authorList>
    </citation>
    <scope>NUCLEOTIDE SEQUENCE [LARGE SCALE GENOMIC DNA]</scope>
    <source>
        <strain evidence="6">WFUcys</strain>
    </source>
</reference>
<dbReference type="PROSITE" id="PS00162">
    <property type="entry name" value="ALPHA_CA_1"/>
    <property type="match status" value="1"/>
</dbReference>
<dbReference type="CDD" id="cd00326">
    <property type="entry name" value="alpha_CA"/>
    <property type="match status" value="1"/>
</dbReference>
<gene>
    <name evidence="6" type="ORF">TcWFU_007452</name>
</gene>
<evidence type="ECO:0000313" key="7">
    <source>
        <dbReference type="Proteomes" id="UP001651158"/>
    </source>
</evidence>
<comment type="function">
    <text evidence="4">Reversible hydration of carbon dioxide.</text>
</comment>
<dbReference type="InterPro" id="IPR036398">
    <property type="entry name" value="CA_dom_sf"/>
</dbReference>
<evidence type="ECO:0000256" key="2">
    <source>
        <dbReference type="ARBA" id="ARBA00022723"/>
    </source>
</evidence>
<evidence type="ECO:0000256" key="1">
    <source>
        <dbReference type="ARBA" id="ARBA00010718"/>
    </source>
</evidence>
<comment type="catalytic activity">
    <reaction evidence="4">
        <text>hydrogencarbonate + H(+) = CO2 + H2O</text>
        <dbReference type="Rhea" id="RHEA:10748"/>
        <dbReference type="ChEBI" id="CHEBI:15377"/>
        <dbReference type="ChEBI" id="CHEBI:15378"/>
        <dbReference type="ChEBI" id="CHEBI:16526"/>
        <dbReference type="ChEBI" id="CHEBI:17544"/>
        <dbReference type="EC" id="4.2.1.1"/>
    </reaction>
</comment>
<protein>
    <recommendedName>
        <fullName evidence="4">Carbonic anhydrase</fullName>
        <ecNumber evidence="4">4.2.1.1</ecNumber>
    </recommendedName>
</protein>
<comment type="caution">
    <text evidence="6">The sequence shown here is derived from an EMBL/GenBank/DDBJ whole genome shotgun (WGS) entry which is preliminary data.</text>
</comment>
<sequence length="344" mass="38378">MASNPFGPLLESKEFRCYLAMGKYATRMETVLGLALLFLLSFSSAGQWSYTNKNSSEERWGDVANKMCNGSKQSPIPLTYAGAIYDPNLKPISVYQSGNFSANEPFVMTNNGHTLVVTIASCRYFLNLQGTSDMKFCIHQYHFHWGNRSSVGSEHSIDGKFFPLEMHIVAFDTSLYATFSEASKGVNGLAVLGLVFQEDQNIPRNKTMLYNMGAFLQKVKEVEYPGLTANFAPFPVDALLDIGDANTRYFRYEGSLTTPPCTENVYWTVVATPVPVSPQQLEAMRFLHYASEETAKNMANNFRKLQSVNPDNVVVPRVVFRSWNAASRMVASSLVLLLLISLLI</sequence>
<keyword evidence="7" id="KW-1185">Reference proteome</keyword>
<dbReference type="PANTHER" id="PTHR18952:SF278">
    <property type="entry name" value="CARBONIC ANHYDRASE"/>
    <property type="match status" value="1"/>
</dbReference>
<organism evidence="6 7">
    <name type="scientific">Taenia crassiceps</name>
    <dbReference type="NCBI Taxonomy" id="6207"/>
    <lineage>
        <taxon>Eukaryota</taxon>
        <taxon>Metazoa</taxon>
        <taxon>Spiralia</taxon>
        <taxon>Lophotrochozoa</taxon>
        <taxon>Platyhelminthes</taxon>
        <taxon>Cestoda</taxon>
        <taxon>Eucestoda</taxon>
        <taxon>Cyclophyllidea</taxon>
        <taxon>Taeniidae</taxon>
        <taxon>Taenia</taxon>
    </lineage>
</organism>
<dbReference type="SMART" id="SM01057">
    <property type="entry name" value="Carb_anhydrase"/>
    <property type="match status" value="1"/>
</dbReference>
<evidence type="ECO:0000256" key="4">
    <source>
        <dbReference type="RuleBase" id="RU367011"/>
    </source>
</evidence>
<evidence type="ECO:0000259" key="5">
    <source>
        <dbReference type="PROSITE" id="PS51144"/>
    </source>
</evidence>
<dbReference type="PROSITE" id="PS51144">
    <property type="entry name" value="ALPHA_CA_2"/>
    <property type="match status" value="1"/>
</dbReference>
<comment type="cofactor">
    <cofactor evidence="4">
        <name>Zn(2+)</name>
        <dbReference type="ChEBI" id="CHEBI:29105"/>
    </cofactor>
</comment>
<name>A0ABR4QBR5_9CEST</name>
<dbReference type="PANTHER" id="PTHR18952">
    <property type="entry name" value="CARBONIC ANHYDRASE"/>
    <property type="match status" value="1"/>
</dbReference>
<keyword evidence="3 4" id="KW-0862">Zinc</keyword>
<dbReference type="EMBL" id="JAKROA010000005">
    <property type="protein sequence ID" value="KAL5106997.1"/>
    <property type="molecule type" value="Genomic_DNA"/>
</dbReference>
<comment type="similarity">
    <text evidence="1 4">Belongs to the alpha-carbonic anhydrase family.</text>
</comment>
<keyword evidence="4" id="KW-0456">Lyase</keyword>
<dbReference type="InterPro" id="IPR018338">
    <property type="entry name" value="Carbonic_anhydrase_a-class_CS"/>
</dbReference>
<dbReference type="Gene3D" id="3.10.200.10">
    <property type="entry name" value="Alpha carbonic anhydrase"/>
    <property type="match status" value="1"/>
</dbReference>
<evidence type="ECO:0000313" key="6">
    <source>
        <dbReference type="EMBL" id="KAL5106997.1"/>
    </source>
</evidence>
<dbReference type="Proteomes" id="UP001651158">
    <property type="component" value="Unassembled WGS sequence"/>
</dbReference>
<feature type="domain" description="Alpha-carbonic anhydrase" evidence="5">
    <location>
        <begin position="46"/>
        <end position="317"/>
    </location>
</feature>
<keyword evidence="2 4" id="KW-0479">Metal-binding</keyword>
<dbReference type="InterPro" id="IPR001148">
    <property type="entry name" value="CA_dom"/>
</dbReference>
<dbReference type="InterPro" id="IPR023561">
    <property type="entry name" value="Carbonic_anhydrase_a-class"/>
</dbReference>
<accession>A0ABR4QBR5</accession>
<dbReference type="Pfam" id="PF00194">
    <property type="entry name" value="Carb_anhydrase"/>
    <property type="match status" value="1"/>
</dbReference>
<evidence type="ECO:0000256" key="3">
    <source>
        <dbReference type="ARBA" id="ARBA00022833"/>
    </source>
</evidence>
<proteinExistence type="inferred from homology"/>
<dbReference type="EC" id="4.2.1.1" evidence="4"/>